<dbReference type="GO" id="GO:0008194">
    <property type="term" value="F:UDP-glycosyltransferase activity"/>
    <property type="evidence" value="ECO:0007669"/>
    <property type="project" value="TreeGrafter"/>
</dbReference>
<keyword evidence="5 10" id="KW-0812">Transmembrane</keyword>
<name>A0AA36D254_9BILA</name>
<accession>A0AA36D254</accession>
<keyword evidence="7 10" id="KW-1133">Transmembrane helix</keyword>
<evidence type="ECO:0000256" key="1">
    <source>
        <dbReference type="ARBA" id="ARBA00004323"/>
    </source>
</evidence>
<keyword evidence="9 10" id="KW-0472">Membrane</keyword>
<keyword evidence="6 10" id="KW-0735">Signal-anchor</keyword>
<evidence type="ECO:0000313" key="12">
    <source>
        <dbReference type="Proteomes" id="UP001177023"/>
    </source>
</evidence>
<protein>
    <recommendedName>
        <fullName evidence="10">Hexosyltransferase</fullName>
        <ecNumber evidence="10">2.4.1.-</ecNumber>
    </recommendedName>
</protein>
<dbReference type="PANTHER" id="PTHR11214">
    <property type="entry name" value="BETA-1,3-N-ACETYLGLUCOSAMINYLTRANSFERASE"/>
    <property type="match status" value="1"/>
</dbReference>
<gene>
    <name evidence="11" type="ORF">MSPICULIGERA_LOCUS17890</name>
</gene>
<proteinExistence type="inferred from homology"/>
<comment type="subcellular location">
    <subcellularLocation>
        <location evidence="1 10">Golgi apparatus membrane</location>
        <topology evidence="1 10">Single-pass type II membrane protein</topology>
    </subcellularLocation>
</comment>
<evidence type="ECO:0000313" key="11">
    <source>
        <dbReference type="EMBL" id="CAJ0579682.1"/>
    </source>
</evidence>
<comment type="similarity">
    <text evidence="2 10">Belongs to the glycosyltransferase 31 family.</text>
</comment>
<evidence type="ECO:0000256" key="9">
    <source>
        <dbReference type="ARBA" id="ARBA00023136"/>
    </source>
</evidence>
<keyword evidence="4" id="KW-0808">Transferase</keyword>
<dbReference type="GO" id="GO:0006493">
    <property type="term" value="P:protein O-linked glycosylation"/>
    <property type="evidence" value="ECO:0007669"/>
    <property type="project" value="TreeGrafter"/>
</dbReference>
<keyword evidence="12" id="KW-1185">Reference proteome</keyword>
<evidence type="ECO:0000256" key="4">
    <source>
        <dbReference type="ARBA" id="ARBA00022679"/>
    </source>
</evidence>
<dbReference type="GO" id="GO:0016758">
    <property type="term" value="F:hexosyltransferase activity"/>
    <property type="evidence" value="ECO:0007669"/>
    <property type="project" value="InterPro"/>
</dbReference>
<feature type="transmembrane region" description="Helical" evidence="10">
    <location>
        <begin position="20"/>
        <end position="39"/>
    </location>
</feature>
<evidence type="ECO:0000256" key="5">
    <source>
        <dbReference type="ARBA" id="ARBA00022692"/>
    </source>
</evidence>
<keyword evidence="3 10" id="KW-0328">Glycosyltransferase</keyword>
<reference evidence="11" key="1">
    <citation type="submission" date="2023-06" db="EMBL/GenBank/DDBJ databases">
        <authorList>
            <person name="Delattre M."/>
        </authorList>
    </citation>
    <scope>NUCLEOTIDE SEQUENCE</scope>
    <source>
        <strain evidence="11">AF72</strain>
    </source>
</reference>
<evidence type="ECO:0000256" key="7">
    <source>
        <dbReference type="ARBA" id="ARBA00022989"/>
    </source>
</evidence>
<feature type="non-terminal residue" evidence="11">
    <location>
        <position position="355"/>
    </location>
</feature>
<dbReference type="GO" id="GO:0000139">
    <property type="term" value="C:Golgi membrane"/>
    <property type="evidence" value="ECO:0007669"/>
    <property type="project" value="UniProtKB-SubCell"/>
</dbReference>
<dbReference type="Pfam" id="PF01762">
    <property type="entry name" value="Galactosyl_T"/>
    <property type="match status" value="1"/>
</dbReference>
<comment type="caution">
    <text evidence="11">The sequence shown here is derived from an EMBL/GenBank/DDBJ whole genome shotgun (WGS) entry which is preliminary data.</text>
</comment>
<organism evidence="11 12">
    <name type="scientific">Mesorhabditis spiculigera</name>
    <dbReference type="NCBI Taxonomy" id="96644"/>
    <lineage>
        <taxon>Eukaryota</taxon>
        <taxon>Metazoa</taxon>
        <taxon>Ecdysozoa</taxon>
        <taxon>Nematoda</taxon>
        <taxon>Chromadorea</taxon>
        <taxon>Rhabditida</taxon>
        <taxon>Rhabditina</taxon>
        <taxon>Rhabditomorpha</taxon>
        <taxon>Rhabditoidea</taxon>
        <taxon>Rhabditidae</taxon>
        <taxon>Mesorhabditinae</taxon>
        <taxon>Mesorhabditis</taxon>
    </lineage>
</organism>
<evidence type="ECO:0000256" key="3">
    <source>
        <dbReference type="ARBA" id="ARBA00022676"/>
    </source>
</evidence>
<evidence type="ECO:0000256" key="8">
    <source>
        <dbReference type="ARBA" id="ARBA00023034"/>
    </source>
</evidence>
<sequence>MSYLRRFFGSPHRRRRFTIFIVFVLNAIFLWCGGLDYFLSRPLSQFSWPPHGLGHNALSGEYYEESPSLEEITKATGVGLAKGVPQAICNSSDHSGLRIHVKSKYDEYEARAAIRKTWGADAKRAGAEVFFVVGLPLPEDTFEWKSPLHMDDAETVSHVIRLHREADQQKDLVIGNFVDAYRNNTRKFVLSVAGAAGILPGCPPSEFSLFIDADYVVNVARLLSQIRDAELEVDLYKGWRFDSSPFRMTLSKHAVSYAQYPFDRYPPYITAGAVLLSRETVEKFIHAIPQAELYLMDDIYAGILAYLTGVQPVHDESYKFWTAAHSGDEWLQLTAAHGYPPQELLETYNRYFKRV</sequence>
<keyword evidence="8 10" id="KW-0333">Golgi apparatus</keyword>
<evidence type="ECO:0000256" key="10">
    <source>
        <dbReference type="RuleBase" id="RU363063"/>
    </source>
</evidence>
<dbReference type="AlphaFoldDB" id="A0AA36D254"/>
<evidence type="ECO:0000256" key="2">
    <source>
        <dbReference type="ARBA" id="ARBA00008661"/>
    </source>
</evidence>
<dbReference type="InterPro" id="IPR002659">
    <property type="entry name" value="Glyco_trans_31"/>
</dbReference>
<dbReference type="EC" id="2.4.1.-" evidence="10"/>
<dbReference type="Proteomes" id="UP001177023">
    <property type="component" value="Unassembled WGS sequence"/>
</dbReference>
<dbReference type="Gene3D" id="3.90.550.50">
    <property type="match status" value="1"/>
</dbReference>
<dbReference type="PANTHER" id="PTHR11214:SF349">
    <property type="entry name" value="BETA-1,3-GALACTOSYLTRANSFERASE BRN"/>
    <property type="match status" value="1"/>
</dbReference>
<evidence type="ECO:0000256" key="6">
    <source>
        <dbReference type="ARBA" id="ARBA00022968"/>
    </source>
</evidence>
<dbReference type="EMBL" id="CATQJA010002657">
    <property type="protein sequence ID" value="CAJ0579682.1"/>
    <property type="molecule type" value="Genomic_DNA"/>
</dbReference>